<evidence type="ECO:0000313" key="3">
    <source>
        <dbReference type="Proteomes" id="UP000011715"/>
    </source>
</evidence>
<reference evidence="3" key="1">
    <citation type="submission" date="2010-05" db="EMBL/GenBank/DDBJ databases">
        <title>The genome sequence of Magnaporthe poae strain ATCC 64411.</title>
        <authorList>
            <person name="Ma L.-J."/>
            <person name="Dead R."/>
            <person name="Young S."/>
            <person name="Zeng Q."/>
            <person name="Koehrsen M."/>
            <person name="Alvarado L."/>
            <person name="Berlin A."/>
            <person name="Chapman S.B."/>
            <person name="Chen Z."/>
            <person name="Freedman E."/>
            <person name="Gellesch M."/>
            <person name="Goldberg J."/>
            <person name="Griggs A."/>
            <person name="Gujja S."/>
            <person name="Heilman E.R."/>
            <person name="Heiman D."/>
            <person name="Hepburn T."/>
            <person name="Howarth C."/>
            <person name="Jen D."/>
            <person name="Larson L."/>
            <person name="Mehta T."/>
            <person name="Neiman D."/>
            <person name="Pearson M."/>
            <person name="Roberts A."/>
            <person name="Saif S."/>
            <person name="Shea T."/>
            <person name="Shenoy N."/>
            <person name="Sisk P."/>
            <person name="Stolte C."/>
            <person name="Sykes S."/>
            <person name="Walk T."/>
            <person name="White J."/>
            <person name="Yandava C."/>
            <person name="Haas B."/>
            <person name="Nusbaum C."/>
            <person name="Birren B."/>
        </authorList>
    </citation>
    <scope>NUCLEOTIDE SEQUENCE [LARGE SCALE GENOMIC DNA]</scope>
    <source>
        <strain evidence="3">ATCC 64411 / 73-15</strain>
    </source>
</reference>
<keyword evidence="3" id="KW-1185">Reference proteome</keyword>
<dbReference type="Proteomes" id="UP000011715">
    <property type="component" value="Unassembled WGS sequence"/>
</dbReference>
<name>A0A0C4E2A1_MAGP6</name>
<sequence length="98" mass="11092">MEHAAAWTASMTVWDRRRRSAYLPMRVAFEMLPVLLAENEMLEIYEGITTCVYGRKREEGLTTWGVVVHGSARERRGGGGGWMSLFGRKAQKLKTEAS</sequence>
<dbReference type="EMBL" id="GL876970">
    <property type="protein sequence ID" value="KLU87533.1"/>
    <property type="molecule type" value="Genomic_DNA"/>
</dbReference>
<organism evidence="2 3">
    <name type="scientific">Magnaporthiopsis poae (strain ATCC 64411 / 73-15)</name>
    <name type="common">Kentucky bluegrass fungus</name>
    <name type="synonym">Magnaporthe poae</name>
    <dbReference type="NCBI Taxonomy" id="644358"/>
    <lineage>
        <taxon>Eukaryota</taxon>
        <taxon>Fungi</taxon>
        <taxon>Dikarya</taxon>
        <taxon>Ascomycota</taxon>
        <taxon>Pezizomycotina</taxon>
        <taxon>Sordariomycetes</taxon>
        <taxon>Sordariomycetidae</taxon>
        <taxon>Magnaporthales</taxon>
        <taxon>Magnaporthaceae</taxon>
        <taxon>Magnaporthiopsis</taxon>
    </lineage>
</organism>
<reference evidence="2" key="4">
    <citation type="journal article" date="2015" name="G3 (Bethesda)">
        <title>Genome sequences of three phytopathogenic species of the Magnaporthaceae family of fungi.</title>
        <authorList>
            <person name="Okagaki L.H."/>
            <person name="Nunes C.C."/>
            <person name="Sailsbery J."/>
            <person name="Clay B."/>
            <person name="Brown D."/>
            <person name="John T."/>
            <person name="Oh Y."/>
            <person name="Young N."/>
            <person name="Fitzgerald M."/>
            <person name="Haas B.J."/>
            <person name="Zeng Q."/>
            <person name="Young S."/>
            <person name="Adiconis X."/>
            <person name="Fan L."/>
            <person name="Levin J.Z."/>
            <person name="Mitchell T.K."/>
            <person name="Okubara P.A."/>
            <person name="Farman M.L."/>
            <person name="Kohn L.M."/>
            <person name="Birren B."/>
            <person name="Ma L.-J."/>
            <person name="Dean R.A."/>
        </authorList>
    </citation>
    <scope>NUCLEOTIDE SEQUENCE</scope>
    <source>
        <strain evidence="2">ATCC 64411 / 73-15</strain>
    </source>
</reference>
<dbReference type="VEuPathDB" id="FungiDB:MAPG_06532"/>
<evidence type="ECO:0000313" key="1">
    <source>
        <dbReference type="EMBL" id="KLU87533.1"/>
    </source>
</evidence>
<proteinExistence type="predicted"/>
<gene>
    <name evidence="1" type="ORF">MAPG_06532</name>
</gene>
<reference evidence="1" key="3">
    <citation type="submission" date="2011-03" db="EMBL/GenBank/DDBJ databases">
        <title>Annotation of Magnaporthe poae ATCC 64411.</title>
        <authorList>
            <person name="Ma L.-J."/>
            <person name="Dead R."/>
            <person name="Young S.K."/>
            <person name="Zeng Q."/>
            <person name="Gargeya S."/>
            <person name="Fitzgerald M."/>
            <person name="Haas B."/>
            <person name="Abouelleil A."/>
            <person name="Alvarado L."/>
            <person name="Arachchi H.M."/>
            <person name="Berlin A."/>
            <person name="Brown A."/>
            <person name="Chapman S.B."/>
            <person name="Chen Z."/>
            <person name="Dunbar C."/>
            <person name="Freedman E."/>
            <person name="Gearin G."/>
            <person name="Gellesch M."/>
            <person name="Goldberg J."/>
            <person name="Griggs A."/>
            <person name="Gujja S."/>
            <person name="Heiman D."/>
            <person name="Howarth C."/>
            <person name="Larson L."/>
            <person name="Lui A."/>
            <person name="MacDonald P.J.P."/>
            <person name="Mehta T."/>
            <person name="Montmayeur A."/>
            <person name="Murphy C."/>
            <person name="Neiman D."/>
            <person name="Pearson M."/>
            <person name="Priest M."/>
            <person name="Roberts A."/>
            <person name="Saif S."/>
            <person name="Shea T."/>
            <person name="Shenoy N."/>
            <person name="Sisk P."/>
            <person name="Stolte C."/>
            <person name="Sykes S."/>
            <person name="Yandava C."/>
            <person name="Wortman J."/>
            <person name="Nusbaum C."/>
            <person name="Birren B."/>
        </authorList>
    </citation>
    <scope>NUCLEOTIDE SEQUENCE</scope>
    <source>
        <strain evidence="1">ATCC 64411</strain>
    </source>
</reference>
<dbReference type="EMBL" id="ADBL01001585">
    <property type="status" value="NOT_ANNOTATED_CDS"/>
    <property type="molecule type" value="Genomic_DNA"/>
</dbReference>
<protein>
    <submittedName>
        <fullName evidence="1 2">Uncharacterized protein</fullName>
    </submittedName>
</protein>
<reference evidence="2" key="5">
    <citation type="submission" date="2015-06" db="UniProtKB">
        <authorList>
            <consortium name="EnsemblFungi"/>
        </authorList>
    </citation>
    <scope>IDENTIFICATION</scope>
    <source>
        <strain evidence="2">ATCC 64411</strain>
    </source>
</reference>
<reference evidence="1" key="2">
    <citation type="submission" date="2010-05" db="EMBL/GenBank/DDBJ databases">
        <title>The Genome Sequence of Magnaporthe poae strain ATCC 64411.</title>
        <authorList>
            <consortium name="The Broad Institute Genome Sequencing Platform"/>
            <consortium name="Broad Institute Genome Sequencing Center for Infectious Disease"/>
            <person name="Ma L.-J."/>
            <person name="Dead R."/>
            <person name="Young S."/>
            <person name="Zeng Q."/>
            <person name="Koehrsen M."/>
            <person name="Alvarado L."/>
            <person name="Berlin A."/>
            <person name="Chapman S.B."/>
            <person name="Chen Z."/>
            <person name="Freedman E."/>
            <person name="Gellesch M."/>
            <person name="Goldberg J."/>
            <person name="Griggs A."/>
            <person name="Gujja S."/>
            <person name="Heilman E.R."/>
            <person name="Heiman D."/>
            <person name="Hepburn T."/>
            <person name="Howarth C."/>
            <person name="Jen D."/>
            <person name="Larson L."/>
            <person name="Mehta T."/>
            <person name="Neiman D."/>
            <person name="Pearson M."/>
            <person name="Roberts A."/>
            <person name="Saif S."/>
            <person name="Shea T."/>
            <person name="Shenoy N."/>
            <person name="Sisk P."/>
            <person name="Stolte C."/>
            <person name="Sykes S."/>
            <person name="Walk T."/>
            <person name="White J."/>
            <person name="Yandava C."/>
            <person name="Haas B."/>
            <person name="Nusbaum C."/>
            <person name="Birren B."/>
        </authorList>
    </citation>
    <scope>NUCLEOTIDE SEQUENCE</scope>
    <source>
        <strain evidence="1">ATCC 64411</strain>
    </source>
</reference>
<dbReference type="EnsemblFungi" id="MAPG_06532T0">
    <property type="protein sequence ID" value="MAPG_06532T0"/>
    <property type="gene ID" value="MAPG_06532"/>
</dbReference>
<dbReference type="AlphaFoldDB" id="A0A0C4E2A1"/>
<evidence type="ECO:0000313" key="2">
    <source>
        <dbReference type="EnsemblFungi" id="MAPG_06532T0"/>
    </source>
</evidence>
<accession>A0A0C4E2A1</accession>